<reference evidence="1 2" key="1">
    <citation type="submission" date="2018-05" db="EMBL/GenBank/DDBJ databases">
        <title>Zavarzinia sp. HR-AS.</title>
        <authorList>
            <person name="Lee Y."/>
            <person name="Jeon C.O."/>
        </authorList>
    </citation>
    <scope>NUCLEOTIDE SEQUENCE [LARGE SCALE GENOMIC DNA]</scope>
    <source>
        <strain evidence="1 2">HR-AS</strain>
    </source>
</reference>
<gene>
    <name evidence="1" type="ORF">DKG74_10950</name>
</gene>
<dbReference type="EMBL" id="QGLE01000005">
    <property type="protein sequence ID" value="PWR22925.1"/>
    <property type="molecule type" value="Genomic_DNA"/>
</dbReference>
<dbReference type="Proteomes" id="UP000245461">
    <property type="component" value="Unassembled WGS sequence"/>
</dbReference>
<name>A0A317ECJ3_9PROT</name>
<evidence type="ECO:0000313" key="2">
    <source>
        <dbReference type="Proteomes" id="UP000245461"/>
    </source>
</evidence>
<comment type="caution">
    <text evidence="1">The sequence shown here is derived from an EMBL/GenBank/DDBJ whole genome shotgun (WGS) entry which is preliminary data.</text>
</comment>
<accession>A0A317ECJ3</accession>
<proteinExistence type="predicted"/>
<dbReference type="AlphaFoldDB" id="A0A317ECJ3"/>
<protein>
    <submittedName>
        <fullName evidence="1">Uncharacterized protein</fullName>
    </submittedName>
</protein>
<keyword evidence="2" id="KW-1185">Reference proteome</keyword>
<evidence type="ECO:0000313" key="1">
    <source>
        <dbReference type="EMBL" id="PWR22925.1"/>
    </source>
</evidence>
<sequence length="184" mass="20454">MRQMVINSRDCGRIVVSRAADVADLRDFGFRWFDNRFQGAGGFAVPLSRQSAKGVLAFDEVEPALDVTLRAEATLAMDDPGFSIGPTIISVGRDMREHFRDRLTGLEITLFRADCWGGEEPLTPKTVSQALAVVTENAPSARPHGKARLSLTATLGTRYGRIIFRRPLLDRLTKHVFVRVVWPT</sequence>
<organism evidence="1 2">
    <name type="scientific">Zavarzinia aquatilis</name>
    <dbReference type="NCBI Taxonomy" id="2211142"/>
    <lineage>
        <taxon>Bacteria</taxon>
        <taxon>Pseudomonadati</taxon>
        <taxon>Pseudomonadota</taxon>
        <taxon>Alphaproteobacteria</taxon>
        <taxon>Rhodospirillales</taxon>
        <taxon>Zavarziniaceae</taxon>
        <taxon>Zavarzinia</taxon>
    </lineage>
</organism>